<dbReference type="InterPro" id="IPR041679">
    <property type="entry name" value="DNA2/NAM7-like_C"/>
</dbReference>
<accession>A0A3P6PWZ6</accession>
<name>A0A3P6PWZ6_ANISI</name>
<reference evidence="2 3" key="1">
    <citation type="submission" date="2018-11" db="EMBL/GenBank/DDBJ databases">
        <authorList>
            <consortium name="Pathogen Informatics"/>
        </authorList>
    </citation>
    <scope>NUCLEOTIDE SEQUENCE [LARGE SCALE GENOMIC DNA]</scope>
</reference>
<evidence type="ECO:0000313" key="3">
    <source>
        <dbReference type="Proteomes" id="UP000267096"/>
    </source>
</evidence>
<evidence type="ECO:0000313" key="2">
    <source>
        <dbReference type="EMBL" id="VDK40609.1"/>
    </source>
</evidence>
<dbReference type="Gene3D" id="3.40.50.300">
    <property type="entry name" value="P-loop containing nucleotide triphosphate hydrolases"/>
    <property type="match status" value="1"/>
</dbReference>
<dbReference type="InterPro" id="IPR047187">
    <property type="entry name" value="SF1_C_Upf1"/>
</dbReference>
<gene>
    <name evidence="2" type="ORF">ASIM_LOCUS9591</name>
</gene>
<feature type="domain" description="DNA2/NAM7 helicase-like C-terminal" evidence="1">
    <location>
        <begin position="5"/>
        <end position="64"/>
    </location>
</feature>
<organism evidence="2 3">
    <name type="scientific">Anisakis simplex</name>
    <name type="common">Herring worm</name>
    <dbReference type="NCBI Taxonomy" id="6269"/>
    <lineage>
        <taxon>Eukaryota</taxon>
        <taxon>Metazoa</taxon>
        <taxon>Ecdysozoa</taxon>
        <taxon>Nematoda</taxon>
        <taxon>Chromadorea</taxon>
        <taxon>Rhabditida</taxon>
        <taxon>Spirurina</taxon>
        <taxon>Ascaridomorpha</taxon>
        <taxon>Ascaridoidea</taxon>
        <taxon>Anisakidae</taxon>
        <taxon>Anisakis</taxon>
        <taxon>Anisakis simplex complex</taxon>
    </lineage>
</organism>
<dbReference type="PANTHER" id="PTHR10887:SF495">
    <property type="entry name" value="HELICASE SENATAXIN ISOFORM X1-RELATED"/>
    <property type="match status" value="1"/>
</dbReference>
<dbReference type="EMBL" id="UYRR01029893">
    <property type="protein sequence ID" value="VDK40609.1"/>
    <property type="molecule type" value="Genomic_DNA"/>
</dbReference>
<protein>
    <recommendedName>
        <fullName evidence="1">DNA2/NAM7 helicase-like C-terminal domain-containing protein</fullName>
    </recommendedName>
</protein>
<dbReference type="PANTHER" id="PTHR10887">
    <property type="entry name" value="DNA2/NAM7 HELICASE FAMILY"/>
    <property type="match status" value="1"/>
</dbReference>
<proteinExistence type="predicted"/>
<sequence>MDGTSIDCHTIDSFQGKENDVIILVTTRSYDYRATDDQVKFFADPQRITVALSRARHGLFIVADFPMLLKYDIWQTCLRLATQETPIVNRQYVGAIFDDVRRNHRNLLVDAHGQPFLPPDTIFINRKWHQY</sequence>
<dbReference type="InterPro" id="IPR027417">
    <property type="entry name" value="P-loop_NTPase"/>
</dbReference>
<dbReference type="Pfam" id="PF13087">
    <property type="entry name" value="AAA_12"/>
    <property type="match status" value="1"/>
</dbReference>
<keyword evidence="3" id="KW-1185">Reference proteome</keyword>
<evidence type="ECO:0000259" key="1">
    <source>
        <dbReference type="Pfam" id="PF13087"/>
    </source>
</evidence>
<dbReference type="Proteomes" id="UP000267096">
    <property type="component" value="Unassembled WGS sequence"/>
</dbReference>
<dbReference type="OrthoDB" id="5876623at2759"/>
<dbReference type="CDD" id="cd18808">
    <property type="entry name" value="SF1_C_Upf1"/>
    <property type="match status" value="1"/>
</dbReference>
<dbReference type="AlphaFoldDB" id="A0A3P6PWZ6"/>
<dbReference type="SUPFAM" id="SSF52540">
    <property type="entry name" value="P-loop containing nucleoside triphosphate hydrolases"/>
    <property type="match status" value="1"/>
</dbReference>
<dbReference type="InterPro" id="IPR045055">
    <property type="entry name" value="DNA2/NAM7-like"/>
</dbReference>